<accession>A0A8J7HVR3</accession>
<evidence type="ECO:0000313" key="1">
    <source>
        <dbReference type="EMBL" id="MBH8563514.1"/>
    </source>
</evidence>
<reference evidence="1 2" key="1">
    <citation type="journal article" date="2021" name="Int. J. Syst. Evol. Microbiol.">
        <title>Amazonocrinis nigriterrae gen. nov., sp. nov., Atlanticothrix silvestris gen. nov., sp. nov. and Dendronalium phyllosphericum gen. nov., sp. nov., nostocacean cyanobacteria from Brazilian environments.</title>
        <authorList>
            <person name="Alvarenga D.O."/>
            <person name="Andreote A.P.D."/>
            <person name="Branco L.H.Z."/>
            <person name="Delbaje E."/>
            <person name="Cruz R.B."/>
            <person name="Varani A.M."/>
            <person name="Fiore M.F."/>
        </authorList>
    </citation>
    <scope>NUCLEOTIDE SEQUENCE [LARGE SCALE GENOMIC DNA]</scope>
    <source>
        <strain evidence="1 2">CENA67</strain>
    </source>
</reference>
<dbReference type="Proteomes" id="UP000632766">
    <property type="component" value="Unassembled WGS sequence"/>
</dbReference>
<dbReference type="EMBL" id="JAECZC010000026">
    <property type="protein sequence ID" value="MBH8563514.1"/>
    <property type="molecule type" value="Genomic_DNA"/>
</dbReference>
<gene>
    <name evidence="1" type="ORF">I8748_15185</name>
</gene>
<dbReference type="RefSeq" id="WP_214662579.1">
    <property type="nucleotide sequence ID" value="NZ_JAECZC010000026.1"/>
</dbReference>
<protein>
    <submittedName>
        <fullName evidence="1">Uncharacterized protein</fullName>
    </submittedName>
</protein>
<keyword evidence="2" id="KW-1185">Reference proteome</keyword>
<name>A0A8J7HVR3_9NOST</name>
<proteinExistence type="predicted"/>
<comment type="caution">
    <text evidence="1">The sequence shown here is derived from an EMBL/GenBank/DDBJ whole genome shotgun (WGS) entry which is preliminary data.</text>
</comment>
<evidence type="ECO:0000313" key="2">
    <source>
        <dbReference type="Proteomes" id="UP000632766"/>
    </source>
</evidence>
<organism evidence="1 2">
    <name type="scientific">Amazonocrinis nigriterrae CENA67</name>
    <dbReference type="NCBI Taxonomy" id="2794033"/>
    <lineage>
        <taxon>Bacteria</taxon>
        <taxon>Bacillati</taxon>
        <taxon>Cyanobacteriota</taxon>
        <taxon>Cyanophyceae</taxon>
        <taxon>Nostocales</taxon>
        <taxon>Nostocaceae</taxon>
        <taxon>Amazonocrinis</taxon>
        <taxon>Amazonocrinis nigriterrae</taxon>
    </lineage>
</organism>
<dbReference type="AlphaFoldDB" id="A0A8J7HVR3"/>
<sequence>MTQRAAYNDITSNDNQWQAMSNYARRFQQLPFVSYISLLEAFPGAVGEGGRGISKTDRQNMTREALEKGVILILANLFD</sequence>